<evidence type="ECO:0000256" key="1">
    <source>
        <dbReference type="SAM" id="MobiDB-lite"/>
    </source>
</evidence>
<dbReference type="Proteomes" id="UP001488805">
    <property type="component" value="Unassembled WGS sequence"/>
</dbReference>
<evidence type="ECO:0000313" key="3">
    <source>
        <dbReference type="Proteomes" id="UP001488805"/>
    </source>
</evidence>
<accession>A0AAW1EUE1</accession>
<feature type="region of interest" description="Disordered" evidence="1">
    <location>
        <begin position="66"/>
        <end position="89"/>
    </location>
</feature>
<dbReference type="AlphaFoldDB" id="A0AAW1EUE1"/>
<reference evidence="2 3" key="1">
    <citation type="journal article" date="2024" name="Genome Biol. Evol.">
        <title>Chromosome-level genome assembly of the viviparous eelpout Zoarces viviparus.</title>
        <authorList>
            <person name="Fuhrmann N."/>
            <person name="Brasseur M.V."/>
            <person name="Bakowski C.E."/>
            <person name="Podsiadlowski L."/>
            <person name="Prost S."/>
            <person name="Krehenwinkel H."/>
            <person name="Mayer C."/>
        </authorList>
    </citation>
    <scope>NUCLEOTIDE SEQUENCE [LARGE SCALE GENOMIC DNA]</scope>
    <source>
        <strain evidence="2">NO-MEL_2022_Ind0_liver</strain>
    </source>
</reference>
<name>A0AAW1EUE1_ZOAVI</name>
<protein>
    <submittedName>
        <fullName evidence="2">Uncharacterized protein</fullName>
    </submittedName>
</protein>
<organism evidence="2 3">
    <name type="scientific">Zoarces viviparus</name>
    <name type="common">Viviparous eelpout</name>
    <name type="synonym">Blennius viviparus</name>
    <dbReference type="NCBI Taxonomy" id="48416"/>
    <lineage>
        <taxon>Eukaryota</taxon>
        <taxon>Metazoa</taxon>
        <taxon>Chordata</taxon>
        <taxon>Craniata</taxon>
        <taxon>Vertebrata</taxon>
        <taxon>Euteleostomi</taxon>
        <taxon>Actinopterygii</taxon>
        <taxon>Neopterygii</taxon>
        <taxon>Teleostei</taxon>
        <taxon>Neoteleostei</taxon>
        <taxon>Acanthomorphata</taxon>
        <taxon>Eupercaria</taxon>
        <taxon>Perciformes</taxon>
        <taxon>Cottioidei</taxon>
        <taxon>Zoarcales</taxon>
        <taxon>Zoarcidae</taxon>
        <taxon>Zoarcinae</taxon>
        <taxon>Zoarces</taxon>
    </lineage>
</organism>
<evidence type="ECO:0000313" key="2">
    <source>
        <dbReference type="EMBL" id="KAK9525842.1"/>
    </source>
</evidence>
<sequence>MRPESSGRFYRCCSTFCPPPPLPGRPERHMRSGRASDGTPGRALAYAYSGNALDSLSQEWDVSSIKHTGVTGGGWSETERWGEEDGEDE</sequence>
<keyword evidence="3" id="KW-1185">Reference proteome</keyword>
<proteinExistence type="predicted"/>
<gene>
    <name evidence="2" type="ORF">VZT92_016516</name>
</gene>
<dbReference type="EMBL" id="JBCEZU010000134">
    <property type="protein sequence ID" value="KAK9525842.1"/>
    <property type="molecule type" value="Genomic_DNA"/>
</dbReference>
<comment type="caution">
    <text evidence="2">The sequence shown here is derived from an EMBL/GenBank/DDBJ whole genome shotgun (WGS) entry which is preliminary data.</text>
</comment>